<dbReference type="InterPro" id="IPR023033">
    <property type="entry name" value="Ala_tRNA_ligase_euk/bac"/>
</dbReference>
<comment type="caution">
    <text evidence="15">The sequence shown here is derived from an EMBL/GenBank/DDBJ whole genome shotgun (WGS) entry which is preliminary data.</text>
</comment>
<sequence length="859" mass="95770">MELNQIRTSFLDFFKGLNHRIVPSSSLIPHNDPSLLFTNAGMVQFKNYFTGIEVPAFTRAATSQKCIRAGGKHNDLENVGYTARHHTFFEMLGNFSFLGDYFKEFAIESAWQYLTEVLSIDRNRLYITVYNEDDKAYNIWQKLTGFSSSKIIKIATNDNFWSMGDVGPCGPCSEIFFDHGDKYQGGLPGTPDEGGDRYIEIWNLVFMQYEQLSDGKRIALPKPAIDTGIGIERVTAVMQGVNDNYDTDLFLNLRRASRELSKNEGQIASHKVIADHLRSSCFLIADGVMPSNEGRGYVLRRIMRRAMRHIHMLGGKDLMLHKLVPILVSEMSEAYPELKRAESVIKSVLESEEERFGETLDRGLKILASASEHLKAGEQLSGEVAFNLYDTYGFPLDLTKDILRGRNISVNEAGFEEAMEDQKKRAKAAWAGSGEQAEEKIWHQIYYDYGATQFLGYETHEAKAKVLAIIVGNTKVEEVEQGEAIVVTDKTPFYAESGGQVGDVGLAGKNTVLDVKKYSQGIFGHHIEIVSKIRVGEEIFLSVDNNNRNKIRANHSATHLLHKVLRDILGGHITQKGSIVNAEKLRFDFSHNRQLSSEELILVEEKVNQMIVENRLAIVDLSTPKDAIEKGAMALFGEKYGDEVRVVSLGSSVELCSGTHVRRTGDIGYFKIVSEESVAAGIRRIEAMTGMAAVAFSNTKQQVLKSLTASLKCAEVEIINKVHSLQAEIKSFSKDLSHYKGEYLASDVVIKNGNSYNFVYKIFSHIDNDSLKTVLDIVKKKNPHSLICLVNELNNQATIIISVSGNALEKLKSNDIAKFFTERAGGRGGGNINLAQLGGCNLHKIKEALKELEEISHVK</sequence>
<dbReference type="NCBIfam" id="TIGR00344">
    <property type="entry name" value="alaS"/>
    <property type="match status" value="1"/>
</dbReference>
<dbReference type="Pfam" id="PF07973">
    <property type="entry name" value="tRNA_SAD"/>
    <property type="match status" value="1"/>
</dbReference>
<dbReference type="FunFam" id="3.30.930.10:FF:000004">
    <property type="entry name" value="Alanine--tRNA ligase"/>
    <property type="match status" value="1"/>
</dbReference>
<evidence type="ECO:0000256" key="13">
    <source>
        <dbReference type="HAMAP-Rule" id="MF_03133"/>
    </source>
</evidence>
<feature type="binding site" evidence="13">
    <location>
        <position position="559"/>
    </location>
    <ligand>
        <name>Zn(2+)</name>
        <dbReference type="ChEBI" id="CHEBI:29105"/>
    </ligand>
</feature>
<evidence type="ECO:0000313" key="15">
    <source>
        <dbReference type="EMBL" id="CAG7599889.1"/>
    </source>
</evidence>
<evidence type="ECO:0000256" key="3">
    <source>
        <dbReference type="ARBA" id="ARBA00017959"/>
    </source>
</evidence>
<dbReference type="Gene3D" id="3.30.54.20">
    <property type="match status" value="1"/>
</dbReference>
<dbReference type="HAMAP" id="MF_00036_B">
    <property type="entry name" value="Ala_tRNA_synth_B"/>
    <property type="match status" value="1"/>
</dbReference>
<dbReference type="InterPro" id="IPR018163">
    <property type="entry name" value="Thr/Ala-tRNA-synth_IIc_edit"/>
</dbReference>
<comment type="cofactor">
    <cofactor evidence="13">
        <name>Zn(2+)</name>
        <dbReference type="ChEBI" id="CHEBI:29105"/>
    </cofactor>
    <text evidence="13">Binds 1 zinc ion per subunit.</text>
</comment>
<dbReference type="PANTHER" id="PTHR11777">
    <property type="entry name" value="ALANYL-TRNA SYNTHETASE"/>
    <property type="match status" value="1"/>
</dbReference>
<dbReference type="PROSITE" id="PS50860">
    <property type="entry name" value="AA_TRNA_LIGASE_II_ALA"/>
    <property type="match status" value="1"/>
</dbReference>
<dbReference type="InterPro" id="IPR012947">
    <property type="entry name" value="tRNA_SAD"/>
</dbReference>
<dbReference type="CDD" id="cd00673">
    <property type="entry name" value="AlaRS_core"/>
    <property type="match status" value="1"/>
</dbReference>
<keyword evidence="10 13" id="KW-0694">RNA-binding</keyword>
<comment type="subunit">
    <text evidence="13">Monomer.</text>
</comment>
<dbReference type="Gene3D" id="3.30.980.10">
    <property type="entry name" value="Threonyl-trna Synthetase, Chain A, domain 2"/>
    <property type="match status" value="1"/>
</dbReference>
<dbReference type="PRINTS" id="PR00980">
    <property type="entry name" value="TRNASYNTHALA"/>
</dbReference>
<reference evidence="15" key="1">
    <citation type="submission" date="2021-06" db="EMBL/GenBank/DDBJ databases">
        <authorList>
            <person name="Nardi T."/>
            <person name="Nardi T."/>
        </authorList>
    </citation>
    <scope>NUCLEOTIDE SEQUENCE</scope>
</reference>
<dbReference type="GO" id="GO:0000049">
    <property type="term" value="F:tRNA binding"/>
    <property type="evidence" value="ECO:0007669"/>
    <property type="project" value="UniProtKB-KW"/>
</dbReference>
<dbReference type="InterPro" id="IPR009000">
    <property type="entry name" value="Transl_B-barrel_sf"/>
</dbReference>
<accession>A0A8S4C2T4</accession>
<dbReference type="GO" id="GO:0008270">
    <property type="term" value="F:zinc ion binding"/>
    <property type="evidence" value="ECO:0007669"/>
    <property type="project" value="UniProtKB-UniRule"/>
</dbReference>
<dbReference type="InterPro" id="IPR018164">
    <property type="entry name" value="Ala-tRNA-synth_IIc_N"/>
</dbReference>
<dbReference type="InterPro" id="IPR045864">
    <property type="entry name" value="aa-tRNA-synth_II/BPL/LPL"/>
</dbReference>
<name>A0A8S4C2T4_9ACAR</name>
<feature type="binding site" evidence="13">
    <location>
        <position position="660"/>
    </location>
    <ligand>
        <name>Zn(2+)</name>
        <dbReference type="ChEBI" id="CHEBI:29105"/>
    </ligand>
</feature>
<evidence type="ECO:0000256" key="8">
    <source>
        <dbReference type="ARBA" id="ARBA00022833"/>
    </source>
</evidence>
<keyword evidence="5 13" id="KW-0436">Ligase</keyword>
<keyword evidence="16" id="KW-1185">Reference proteome</keyword>
<dbReference type="EC" id="6.1.1.7" evidence="2"/>
<comment type="domain">
    <text evidence="13">Consists of three domains; the N-terminal catalytic domain, the editing domain and the C-terminal C-Ala domain. The editing domain removes incorrectly charged amino acids, while the C-Ala domain, along with tRNA(Ala), serves as a bridge to cooperatively bring together the editing and aminoacylation centers thus stimulating deacylation of misacylated tRNAs.</text>
</comment>
<dbReference type="GO" id="GO:0006419">
    <property type="term" value="P:alanyl-tRNA aminoacylation"/>
    <property type="evidence" value="ECO:0007669"/>
    <property type="project" value="InterPro"/>
</dbReference>
<keyword evidence="6 13" id="KW-0479">Metal-binding</keyword>
<evidence type="ECO:0000313" key="16">
    <source>
        <dbReference type="Proteomes" id="UP000837675"/>
    </source>
</evidence>
<keyword evidence="9 13" id="KW-0067">ATP-binding</keyword>
<dbReference type="Proteomes" id="UP000837675">
    <property type="component" value="Unassembled WGS sequence"/>
</dbReference>
<dbReference type="FunFam" id="3.30.54.20:FF:000001">
    <property type="entry name" value="Alanine--tRNA ligase"/>
    <property type="match status" value="1"/>
</dbReference>
<dbReference type="SUPFAM" id="SSF55681">
    <property type="entry name" value="Class II aaRS and biotin synthetases"/>
    <property type="match status" value="1"/>
</dbReference>
<dbReference type="SUPFAM" id="SSF101353">
    <property type="entry name" value="Putative anticodon-binding domain of alanyl-tRNA synthetase (AlaRS)"/>
    <property type="match status" value="1"/>
</dbReference>
<dbReference type="SUPFAM" id="SSF50447">
    <property type="entry name" value="Translation proteins"/>
    <property type="match status" value="1"/>
</dbReference>
<evidence type="ECO:0000259" key="14">
    <source>
        <dbReference type="PROSITE" id="PS50860"/>
    </source>
</evidence>
<keyword evidence="12 13" id="KW-0030">Aminoacyl-tRNA synthetase</keyword>
<dbReference type="SMART" id="SM00863">
    <property type="entry name" value="tRNA_SAD"/>
    <property type="match status" value="1"/>
</dbReference>
<evidence type="ECO:0000256" key="9">
    <source>
        <dbReference type="ARBA" id="ARBA00022840"/>
    </source>
</evidence>
<feature type="domain" description="Alanyl-transfer RNA synthetases family profile" evidence="14">
    <location>
        <begin position="1"/>
        <end position="699"/>
    </location>
</feature>
<evidence type="ECO:0000256" key="12">
    <source>
        <dbReference type="ARBA" id="ARBA00023146"/>
    </source>
</evidence>
<dbReference type="InterPro" id="IPR018162">
    <property type="entry name" value="Ala-tRNA-ligase_IIc_anticod-bd"/>
</dbReference>
<dbReference type="InterPro" id="IPR003156">
    <property type="entry name" value="DHHA1_dom"/>
</dbReference>
<dbReference type="GO" id="GO:0004813">
    <property type="term" value="F:alanine-tRNA ligase activity"/>
    <property type="evidence" value="ECO:0007669"/>
    <property type="project" value="UniProtKB-UniRule"/>
</dbReference>
<evidence type="ECO:0000256" key="7">
    <source>
        <dbReference type="ARBA" id="ARBA00022741"/>
    </source>
</evidence>
<proteinExistence type="inferred from homology"/>
<keyword evidence="7 13" id="KW-0547">Nucleotide-binding</keyword>
<evidence type="ECO:0000256" key="1">
    <source>
        <dbReference type="ARBA" id="ARBA00008429"/>
    </source>
</evidence>
<dbReference type="SUPFAM" id="SSF55186">
    <property type="entry name" value="ThrRS/AlaRS common domain"/>
    <property type="match status" value="1"/>
</dbReference>
<dbReference type="Gene3D" id="2.40.30.130">
    <property type="match status" value="1"/>
</dbReference>
<feature type="binding site" evidence="13">
    <location>
        <position position="555"/>
    </location>
    <ligand>
        <name>Zn(2+)</name>
        <dbReference type="ChEBI" id="CHEBI:29105"/>
    </ligand>
</feature>
<dbReference type="Pfam" id="PF01411">
    <property type="entry name" value="tRNA-synt_2c"/>
    <property type="match status" value="1"/>
</dbReference>
<dbReference type="InterPro" id="IPR002318">
    <property type="entry name" value="Ala-tRNA-lgiase_IIc"/>
</dbReference>
<gene>
    <name evidence="15" type="ORF">MHYMCMPASI_01137</name>
</gene>
<keyword evidence="4 13" id="KW-0820">tRNA-binding</keyword>
<keyword evidence="11 13" id="KW-0648">Protein biosynthesis</keyword>
<dbReference type="GO" id="GO:0002161">
    <property type="term" value="F:aminoacyl-tRNA deacylase activity"/>
    <property type="evidence" value="ECO:0007669"/>
    <property type="project" value="TreeGrafter"/>
</dbReference>
<feature type="binding site" evidence="13">
    <location>
        <position position="656"/>
    </location>
    <ligand>
        <name>Zn(2+)</name>
        <dbReference type="ChEBI" id="CHEBI:29105"/>
    </ligand>
</feature>
<comment type="function">
    <text evidence="13">Catalyzes the attachment of alanine to tRNA(Ala) in a two-step reaction: alanine is first activated by ATP to form Ala-AMP and then transferred to the acceptor end of tRNA(Ala). Also edits incorrectly charged tRNA(Ala) via its editing domain.</text>
</comment>
<comment type="catalytic activity">
    <reaction evidence="13">
        <text>tRNA(Ala) + L-alanine + ATP = L-alanyl-tRNA(Ala) + AMP + diphosphate</text>
        <dbReference type="Rhea" id="RHEA:12540"/>
        <dbReference type="Rhea" id="RHEA-COMP:9657"/>
        <dbReference type="Rhea" id="RHEA-COMP:9923"/>
        <dbReference type="ChEBI" id="CHEBI:30616"/>
        <dbReference type="ChEBI" id="CHEBI:33019"/>
        <dbReference type="ChEBI" id="CHEBI:57972"/>
        <dbReference type="ChEBI" id="CHEBI:78442"/>
        <dbReference type="ChEBI" id="CHEBI:78497"/>
        <dbReference type="ChEBI" id="CHEBI:456215"/>
        <dbReference type="EC" id="6.1.1.7"/>
    </reaction>
</comment>
<dbReference type="InterPro" id="IPR050058">
    <property type="entry name" value="Ala-tRNA_ligase"/>
</dbReference>
<organism evidence="15 16">
    <name type="scientific">Hyalomma marginatum</name>
    <dbReference type="NCBI Taxonomy" id="34627"/>
    <lineage>
        <taxon>Eukaryota</taxon>
        <taxon>Metazoa</taxon>
        <taxon>Ecdysozoa</taxon>
        <taxon>Arthropoda</taxon>
        <taxon>Chelicerata</taxon>
        <taxon>Arachnida</taxon>
        <taxon>Acari</taxon>
        <taxon>Parasitiformes</taxon>
        <taxon>Ixodida</taxon>
        <taxon>Ixodoidea</taxon>
        <taxon>Ixodidae</taxon>
        <taxon>Hyalomminae</taxon>
        <taxon>Hyalomma</taxon>
    </lineage>
</organism>
<dbReference type="InterPro" id="IPR018165">
    <property type="entry name" value="Ala-tRNA-synth_IIc_core"/>
</dbReference>
<comment type="similarity">
    <text evidence="1">Belongs to the class-II aminoacyl-tRNA synthetase family. Alax-L subfamily.</text>
</comment>
<dbReference type="EMBL" id="CAJVAF010000348">
    <property type="protein sequence ID" value="CAG7599889.1"/>
    <property type="molecule type" value="Genomic_DNA"/>
</dbReference>
<evidence type="ECO:0000256" key="10">
    <source>
        <dbReference type="ARBA" id="ARBA00022884"/>
    </source>
</evidence>
<dbReference type="Gene3D" id="3.30.930.10">
    <property type="entry name" value="Bira Bifunctional Protein, Domain 2"/>
    <property type="match status" value="1"/>
</dbReference>
<evidence type="ECO:0000256" key="4">
    <source>
        <dbReference type="ARBA" id="ARBA00022555"/>
    </source>
</evidence>
<dbReference type="Pfam" id="PF02272">
    <property type="entry name" value="DHHA1"/>
    <property type="match status" value="1"/>
</dbReference>
<evidence type="ECO:0000256" key="2">
    <source>
        <dbReference type="ARBA" id="ARBA00013168"/>
    </source>
</evidence>
<dbReference type="FunFam" id="3.10.310.40:FF:000001">
    <property type="entry name" value="Alanine--tRNA ligase"/>
    <property type="match status" value="1"/>
</dbReference>
<dbReference type="GO" id="GO:0005829">
    <property type="term" value="C:cytosol"/>
    <property type="evidence" value="ECO:0007669"/>
    <property type="project" value="TreeGrafter"/>
</dbReference>
<dbReference type="GO" id="GO:0045892">
    <property type="term" value="P:negative regulation of DNA-templated transcription"/>
    <property type="evidence" value="ECO:0007669"/>
    <property type="project" value="TreeGrafter"/>
</dbReference>
<dbReference type="AlphaFoldDB" id="A0A8S4C2T4"/>
<dbReference type="GO" id="GO:0005524">
    <property type="term" value="F:ATP binding"/>
    <property type="evidence" value="ECO:0007669"/>
    <property type="project" value="UniProtKB-UniRule"/>
</dbReference>
<protein>
    <recommendedName>
        <fullName evidence="3">Alanine--tRNA ligase</fullName>
        <ecNumber evidence="2">6.1.1.7</ecNumber>
    </recommendedName>
</protein>
<evidence type="ECO:0000256" key="11">
    <source>
        <dbReference type="ARBA" id="ARBA00022917"/>
    </source>
</evidence>
<dbReference type="PANTHER" id="PTHR11777:SF9">
    <property type="entry name" value="ALANINE--TRNA LIGASE, CYTOPLASMIC"/>
    <property type="match status" value="1"/>
</dbReference>
<keyword evidence="8 13" id="KW-0862">Zinc</keyword>
<dbReference type="Gene3D" id="3.10.310.40">
    <property type="match status" value="1"/>
</dbReference>
<dbReference type="FunFam" id="3.30.980.10:FF:000004">
    <property type="entry name" value="Alanine--tRNA ligase, cytoplasmic"/>
    <property type="match status" value="1"/>
</dbReference>
<evidence type="ECO:0000256" key="6">
    <source>
        <dbReference type="ARBA" id="ARBA00022723"/>
    </source>
</evidence>
<evidence type="ECO:0000256" key="5">
    <source>
        <dbReference type="ARBA" id="ARBA00022598"/>
    </source>
</evidence>